<sequence>MNKIILALLGIVASSQLATAQESASHEHPRERNSWEIGIGGSVWQFNRVSFSNFQKVDGDYTYDMKNHHAVWGGQLYAARELNSHFFLDFQCNLGATKNNLHNKTKWLGMAGGGLQWRLGEYFKSPYIDPFLRVGANYMYKGFDINYAGDESIGTDQMQWIMENHGNKNGRDKTSMFVAAFGGGVNLWLNDRFGIGLQADYLLMPYKNVANSIQGNVRLMWRFGGKSKKPKPTIKYIDRPVEKIVERVVEVEKIVKVPADIQPTGTDDLVALFDQIYFDFDKDILTMESETILDGVARYLKTDTSRCYLITGQTDARGTEDYNKNLSERRAYRVVKGLVERGVPTEMLKYRGVGKRIAAIPVSEEDNVRRGDRKITIELVTNMDYWEHSSFQQFTASEANVHLKNNGFSIQIIASSTPISKDNNKLNTFKNEIVEYVTSGRWKYKYCVGLFASRIDAQKRLTEITKIFPDAFIVTILNGEITQ</sequence>
<evidence type="ECO:0000256" key="1">
    <source>
        <dbReference type="ARBA" id="ARBA00004571"/>
    </source>
</evidence>
<accession>A0A8S5RGC2</accession>
<protein>
    <submittedName>
        <fullName evidence="10">Outer membrane protein</fullName>
    </submittedName>
</protein>
<dbReference type="EMBL" id="BK059103">
    <property type="protein sequence ID" value="DAE30178.1"/>
    <property type="molecule type" value="Genomic_DNA"/>
</dbReference>
<proteinExistence type="predicted"/>
<dbReference type="GO" id="GO:0015288">
    <property type="term" value="F:porin activity"/>
    <property type="evidence" value="ECO:0007669"/>
    <property type="project" value="UniProtKB-KW"/>
</dbReference>
<dbReference type="InterPro" id="IPR036737">
    <property type="entry name" value="OmpA-like_sf"/>
</dbReference>
<evidence type="ECO:0000259" key="9">
    <source>
        <dbReference type="PROSITE" id="PS51123"/>
    </source>
</evidence>
<reference evidence="10" key="1">
    <citation type="journal article" date="2021" name="Proc. Natl. Acad. Sci. U.S.A.">
        <title>A Catalog of Tens of Thousands of Viruses from Human Metagenomes Reveals Hidden Associations with Chronic Diseases.</title>
        <authorList>
            <person name="Tisza M.J."/>
            <person name="Buck C.B."/>
        </authorList>
    </citation>
    <scope>NUCLEOTIDE SEQUENCE</scope>
    <source>
        <strain evidence="10">Ct5rm7</strain>
    </source>
</reference>
<dbReference type="InterPro" id="IPR050330">
    <property type="entry name" value="Bact_OuterMem_StrucFunc"/>
</dbReference>
<keyword evidence="5" id="KW-0406">Ion transport</keyword>
<dbReference type="Pfam" id="PF00691">
    <property type="entry name" value="OmpA"/>
    <property type="match status" value="1"/>
</dbReference>
<keyword evidence="3" id="KW-1134">Transmembrane beta strand</keyword>
<organism evidence="10">
    <name type="scientific">virus sp. ct5rm7</name>
    <dbReference type="NCBI Taxonomy" id="2827298"/>
    <lineage>
        <taxon>Viruses</taxon>
    </lineage>
</organism>
<name>A0A8S5RGC2_9VIRU</name>
<evidence type="ECO:0000256" key="7">
    <source>
        <dbReference type="ARBA" id="ARBA00023136"/>
    </source>
</evidence>
<dbReference type="InterPro" id="IPR006665">
    <property type="entry name" value="OmpA-like"/>
</dbReference>
<comment type="subcellular location">
    <subcellularLocation>
        <location evidence="1">Cell outer membrane</location>
        <topology evidence="1">Multi-pass membrane protein</topology>
    </subcellularLocation>
</comment>
<dbReference type="GO" id="GO:0046930">
    <property type="term" value="C:pore complex"/>
    <property type="evidence" value="ECO:0007669"/>
    <property type="project" value="UniProtKB-KW"/>
</dbReference>
<feature type="domain" description="OmpA-like" evidence="9">
    <location>
        <begin position="265"/>
        <end position="383"/>
    </location>
</feature>
<dbReference type="PANTHER" id="PTHR30329">
    <property type="entry name" value="STATOR ELEMENT OF FLAGELLAR MOTOR COMPLEX"/>
    <property type="match status" value="1"/>
</dbReference>
<dbReference type="PRINTS" id="PR01021">
    <property type="entry name" value="OMPADOMAIN"/>
</dbReference>
<dbReference type="Gene3D" id="2.40.160.20">
    <property type="match status" value="1"/>
</dbReference>
<dbReference type="InterPro" id="IPR011250">
    <property type="entry name" value="OMP/PagP_B-barrel"/>
</dbReference>
<dbReference type="SUPFAM" id="SSF103088">
    <property type="entry name" value="OmpA-like"/>
    <property type="match status" value="1"/>
</dbReference>
<keyword evidence="7" id="KW-0472">Membrane</keyword>
<evidence type="ECO:0000256" key="2">
    <source>
        <dbReference type="ARBA" id="ARBA00022448"/>
    </source>
</evidence>
<dbReference type="PROSITE" id="PS51123">
    <property type="entry name" value="OMPA_2"/>
    <property type="match status" value="1"/>
</dbReference>
<dbReference type="CDD" id="cd07185">
    <property type="entry name" value="OmpA_C-like"/>
    <property type="match status" value="1"/>
</dbReference>
<evidence type="ECO:0000256" key="3">
    <source>
        <dbReference type="ARBA" id="ARBA00022452"/>
    </source>
</evidence>
<dbReference type="PROSITE" id="PS01068">
    <property type="entry name" value="OMPA_1"/>
    <property type="match status" value="1"/>
</dbReference>
<keyword evidence="8" id="KW-0998">Cell outer membrane</keyword>
<dbReference type="PANTHER" id="PTHR30329:SF21">
    <property type="entry name" value="LIPOPROTEIN YIAD-RELATED"/>
    <property type="match status" value="1"/>
</dbReference>
<dbReference type="Gene3D" id="3.30.1330.60">
    <property type="entry name" value="OmpA-like domain"/>
    <property type="match status" value="1"/>
</dbReference>
<evidence type="ECO:0000256" key="4">
    <source>
        <dbReference type="ARBA" id="ARBA00022692"/>
    </source>
</evidence>
<keyword evidence="6" id="KW-0626">Porin</keyword>
<dbReference type="InterPro" id="IPR006690">
    <property type="entry name" value="OMPA-like_CS"/>
</dbReference>
<dbReference type="SUPFAM" id="SSF56925">
    <property type="entry name" value="OMPA-like"/>
    <property type="match status" value="1"/>
</dbReference>
<keyword evidence="2" id="KW-0813">Transport</keyword>
<evidence type="ECO:0000313" key="10">
    <source>
        <dbReference type="EMBL" id="DAE30178.1"/>
    </source>
</evidence>
<keyword evidence="4" id="KW-0812">Transmembrane</keyword>
<dbReference type="InterPro" id="IPR006664">
    <property type="entry name" value="OMP_bac"/>
</dbReference>
<evidence type="ECO:0000256" key="6">
    <source>
        <dbReference type="ARBA" id="ARBA00023114"/>
    </source>
</evidence>
<dbReference type="GO" id="GO:0006811">
    <property type="term" value="P:monoatomic ion transport"/>
    <property type="evidence" value="ECO:0007669"/>
    <property type="project" value="UniProtKB-KW"/>
</dbReference>
<evidence type="ECO:0000256" key="8">
    <source>
        <dbReference type="ARBA" id="ARBA00023237"/>
    </source>
</evidence>
<evidence type="ECO:0000256" key="5">
    <source>
        <dbReference type="ARBA" id="ARBA00023065"/>
    </source>
</evidence>